<gene>
    <name evidence="2" type="ORF">SCAR479_00836</name>
</gene>
<evidence type="ECO:0000313" key="2">
    <source>
        <dbReference type="EMBL" id="KAK9782493.1"/>
    </source>
</evidence>
<proteinExistence type="predicted"/>
<dbReference type="Pfam" id="PF07103">
    <property type="entry name" value="DUF1365"/>
    <property type="match status" value="1"/>
</dbReference>
<accession>A0ABR2Y6Z8</accession>
<sequence>MILEVHNTFGDRRLYLLEANDPVTKAAGDSEINSKDDEAKQTAKRSNGLMRRAWPKDFHVSPFNSRKGEYSLVAIDPFAPMLEGRGTLDNTISLVSSKSPTELVARIFSNGDAIDPDGLSFWHKLKFLASWWWVGFVTFPRIVKPGGILFFKRQLHVWYRPEPLKESLGRRAKETERQLELSDIPSGITDATVEPMISPSTQEAVDAKDALEFKVLTPAFYTQLHDLDL</sequence>
<evidence type="ECO:0000313" key="3">
    <source>
        <dbReference type="Proteomes" id="UP001465668"/>
    </source>
</evidence>
<reference evidence="2 3" key="1">
    <citation type="submission" date="2024-02" db="EMBL/GenBank/DDBJ databases">
        <title>First draft genome assembly of two strains of Seiridium cardinale.</title>
        <authorList>
            <person name="Emiliani G."/>
            <person name="Scali E."/>
        </authorList>
    </citation>
    <scope>NUCLEOTIDE SEQUENCE [LARGE SCALE GENOMIC DNA]</scope>
    <source>
        <strain evidence="2 3">BM-138-000479</strain>
    </source>
</reference>
<feature type="compositionally biased region" description="Basic and acidic residues" evidence="1">
    <location>
        <begin position="32"/>
        <end position="41"/>
    </location>
</feature>
<keyword evidence="3" id="KW-1185">Reference proteome</keyword>
<dbReference type="InterPro" id="IPR010775">
    <property type="entry name" value="DUF1365"/>
</dbReference>
<dbReference type="Proteomes" id="UP001465668">
    <property type="component" value="Unassembled WGS sequence"/>
</dbReference>
<organism evidence="2 3">
    <name type="scientific">Seiridium cardinale</name>
    <dbReference type="NCBI Taxonomy" id="138064"/>
    <lineage>
        <taxon>Eukaryota</taxon>
        <taxon>Fungi</taxon>
        <taxon>Dikarya</taxon>
        <taxon>Ascomycota</taxon>
        <taxon>Pezizomycotina</taxon>
        <taxon>Sordariomycetes</taxon>
        <taxon>Xylariomycetidae</taxon>
        <taxon>Amphisphaeriales</taxon>
        <taxon>Sporocadaceae</taxon>
        <taxon>Seiridium</taxon>
    </lineage>
</organism>
<name>A0ABR2Y6Z8_9PEZI</name>
<protein>
    <submittedName>
        <fullName evidence="2">Uncharacterized protein</fullName>
    </submittedName>
</protein>
<dbReference type="PANTHER" id="PTHR33973:SF4">
    <property type="entry name" value="OS07G0153300 PROTEIN"/>
    <property type="match status" value="1"/>
</dbReference>
<feature type="region of interest" description="Disordered" evidence="1">
    <location>
        <begin position="26"/>
        <end position="45"/>
    </location>
</feature>
<dbReference type="EMBL" id="JARVKM010000002">
    <property type="protein sequence ID" value="KAK9782493.1"/>
    <property type="molecule type" value="Genomic_DNA"/>
</dbReference>
<dbReference type="PANTHER" id="PTHR33973">
    <property type="entry name" value="OS07G0153300 PROTEIN"/>
    <property type="match status" value="1"/>
</dbReference>
<comment type="caution">
    <text evidence="2">The sequence shown here is derived from an EMBL/GenBank/DDBJ whole genome shotgun (WGS) entry which is preliminary data.</text>
</comment>
<evidence type="ECO:0000256" key="1">
    <source>
        <dbReference type="SAM" id="MobiDB-lite"/>
    </source>
</evidence>